<accession>A0ABU3V4F2</accession>
<proteinExistence type="predicted"/>
<reference evidence="1 2" key="1">
    <citation type="submission" date="2023-02" db="EMBL/GenBank/DDBJ databases">
        <authorList>
            <person name="Maleckis M."/>
        </authorList>
    </citation>
    <scope>NUCLEOTIDE SEQUENCE [LARGE SCALE GENOMIC DNA]</scope>
    <source>
        <strain evidence="1 2">P8-A2</strain>
    </source>
</reference>
<name>A0ABU3V4F2_9ACTN</name>
<evidence type="ECO:0000313" key="1">
    <source>
        <dbReference type="EMBL" id="MDU9001056.1"/>
    </source>
</evidence>
<gene>
    <name evidence="1" type="ORF">PU648_54120</name>
</gene>
<evidence type="ECO:0000313" key="2">
    <source>
        <dbReference type="Proteomes" id="UP001257627"/>
    </source>
</evidence>
<organism evidence="1 2">
    <name type="scientific">Streptomyces mirabilis</name>
    <dbReference type="NCBI Taxonomy" id="68239"/>
    <lineage>
        <taxon>Bacteria</taxon>
        <taxon>Bacillati</taxon>
        <taxon>Actinomycetota</taxon>
        <taxon>Actinomycetes</taxon>
        <taxon>Kitasatosporales</taxon>
        <taxon>Streptomycetaceae</taxon>
        <taxon>Streptomyces</taxon>
    </lineage>
</organism>
<dbReference type="RefSeq" id="WP_164331369.1">
    <property type="nucleotide sequence ID" value="NZ_JARAKF010000002.1"/>
</dbReference>
<comment type="caution">
    <text evidence="1">The sequence shown here is derived from an EMBL/GenBank/DDBJ whole genome shotgun (WGS) entry which is preliminary data.</text>
</comment>
<keyword evidence="2" id="KW-1185">Reference proteome</keyword>
<dbReference type="Proteomes" id="UP001257627">
    <property type="component" value="Unassembled WGS sequence"/>
</dbReference>
<dbReference type="EMBL" id="JARAKF010000002">
    <property type="protein sequence ID" value="MDU9001056.1"/>
    <property type="molecule type" value="Genomic_DNA"/>
</dbReference>
<protein>
    <submittedName>
        <fullName evidence="1">Uncharacterized protein</fullName>
    </submittedName>
</protein>
<sequence>MSIPAMECPDERLTATSEAIIKVPMIRLRLVRLAGQSSRWSHESHRKTARIKTTEALIVA</sequence>